<evidence type="ECO:0000259" key="2">
    <source>
        <dbReference type="PROSITE" id="PS51819"/>
    </source>
</evidence>
<feature type="transmembrane region" description="Helical" evidence="1">
    <location>
        <begin position="159"/>
        <end position="179"/>
    </location>
</feature>
<reference evidence="3 4" key="1">
    <citation type="journal article" date="2020" name="ISME J.">
        <title>Uncovering the hidden diversity of litter-decomposition mechanisms in mushroom-forming fungi.</title>
        <authorList>
            <person name="Floudas D."/>
            <person name="Bentzer J."/>
            <person name="Ahren D."/>
            <person name="Johansson T."/>
            <person name="Persson P."/>
            <person name="Tunlid A."/>
        </authorList>
    </citation>
    <scope>NUCLEOTIDE SEQUENCE [LARGE SCALE GENOMIC DNA]</scope>
    <source>
        <strain evidence="3 4">CBS 101986</strain>
    </source>
</reference>
<dbReference type="InterPro" id="IPR037523">
    <property type="entry name" value="VOC_core"/>
</dbReference>
<protein>
    <recommendedName>
        <fullName evidence="2">VOC domain-containing protein</fullName>
    </recommendedName>
</protein>
<organism evidence="3 4">
    <name type="scientific">Psilocybe cf. subviscida</name>
    <dbReference type="NCBI Taxonomy" id="2480587"/>
    <lineage>
        <taxon>Eukaryota</taxon>
        <taxon>Fungi</taxon>
        <taxon>Dikarya</taxon>
        <taxon>Basidiomycota</taxon>
        <taxon>Agaricomycotina</taxon>
        <taxon>Agaricomycetes</taxon>
        <taxon>Agaricomycetidae</taxon>
        <taxon>Agaricales</taxon>
        <taxon>Agaricineae</taxon>
        <taxon>Strophariaceae</taxon>
        <taxon>Psilocybe</taxon>
    </lineage>
</organism>
<gene>
    <name evidence="3" type="ORF">D9619_011494</name>
</gene>
<name>A0A8H5BTL9_9AGAR</name>
<dbReference type="InterPro" id="IPR004360">
    <property type="entry name" value="Glyas_Fos-R_dOase_dom"/>
</dbReference>
<dbReference type="Pfam" id="PF00903">
    <property type="entry name" value="Glyoxalase"/>
    <property type="match status" value="1"/>
</dbReference>
<evidence type="ECO:0000256" key="1">
    <source>
        <dbReference type="SAM" id="Phobius"/>
    </source>
</evidence>
<dbReference type="Proteomes" id="UP000567179">
    <property type="component" value="Unassembled WGS sequence"/>
</dbReference>
<dbReference type="SUPFAM" id="SSF54593">
    <property type="entry name" value="Glyoxalase/Bleomycin resistance protein/Dihydroxybiphenyl dioxygenase"/>
    <property type="match status" value="1"/>
</dbReference>
<keyword evidence="1" id="KW-0812">Transmembrane</keyword>
<accession>A0A8H5BTL9</accession>
<dbReference type="PROSITE" id="PS51819">
    <property type="entry name" value="VOC"/>
    <property type="match status" value="1"/>
</dbReference>
<dbReference type="PANTHER" id="PTHR35006:SF2">
    <property type="entry name" value="GLYOXALASE FAMILY PROTEIN (AFU_ORTHOLOGUE AFUA_5G14830)"/>
    <property type="match status" value="1"/>
</dbReference>
<dbReference type="PANTHER" id="PTHR35006">
    <property type="entry name" value="GLYOXALASE FAMILY PROTEIN (AFU_ORTHOLOGUE AFUA_5G14830)"/>
    <property type="match status" value="1"/>
</dbReference>
<evidence type="ECO:0000313" key="4">
    <source>
        <dbReference type="Proteomes" id="UP000567179"/>
    </source>
</evidence>
<keyword evidence="1" id="KW-0472">Membrane</keyword>
<dbReference type="CDD" id="cd07262">
    <property type="entry name" value="VOC_like"/>
    <property type="match status" value="1"/>
</dbReference>
<dbReference type="OrthoDB" id="10249419at2759"/>
<dbReference type="AlphaFoldDB" id="A0A8H5BTL9"/>
<comment type="caution">
    <text evidence="3">The sequence shown here is derived from an EMBL/GenBank/DDBJ whole genome shotgun (WGS) entry which is preliminary data.</text>
</comment>
<sequence length="185" mass="19696">MGINHIGIIVSDIDKAKAFYTAALAPLGYKEKMSFQDGKVLGFGAGFAPDFWIAGLDAMSAHGSEARHTGEGQIAGVKATDANVEKRPTGPMHIAFNASNRQHVRDFHKAAIAAGGVCNGTPGTRPVYFSTYYGAFVMDPEGRNLEAVCMKPGFWAEPWGFLGWATFGLVLGGVGAYYVQYAGLL</sequence>
<dbReference type="EMBL" id="JAACJJ010000003">
    <property type="protein sequence ID" value="KAF5328846.1"/>
    <property type="molecule type" value="Genomic_DNA"/>
</dbReference>
<dbReference type="InterPro" id="IPR029068">
    <property type="entry name" value="Glyas_Bleomycin-R_OHBP_Dase"/>
</dbReference>
<dbReference type="Gene3D" id="3.10.180.10">
    <property type="entry name" value="2,3-Dihydroxybiphenyl 1,2-Dioxygenase, domain 1"/>
    <property type="match status" value="1"/>
</dbReference>
<proteinExistence type="predicted"/>
<feature type="domain" description="VOC" evidence="2">
    <location>
        <begin position="2"/>
        <end position="150"/>
    </location>
</feature>
<evidence type="ECO:0000313" key="3">
    <source>
        <dbReference type="EMBL" id="KAF5328846.1"/>
    </source>
</evidence>
<keyword evidence="4" id="KW-1185">Reference proteome</keyword>
<keyword evidence="1" id="KW-1133">Transmembrane helix</keyword>